<sequence>MTVAMKTNDRAFSLLELIVALAIAATLAAFTIPSYHGHIAKAHRTDAASALYRAAQFAESAAHVDGAPLPSGLDQAPQGGRAVYRLRMLPADDSNGGYALEAQPLENGPMAEDACGTFILDATGSKSNRNAAIADPDDCWSAR</sequence>
<protein>
    <submittedName>
        <fullName evidence="1">Type IV pilus assembly protein PilE</fullName>
    </submittedName>
</protein>
<dbReference type="GO" id="GO:0043683">
    <property type="term" value="P:type IV pilus assembly"/>
    <property type="evidence" value="ECO:0007669"/>
    <property type="project" value="InterPro"/>
</dbReference>
<name>A0A7Z7B745_9BURK</name>
<dbReference type="EMBL" id="FNDI01000010">
    <property type="protein sequence ID" value="SDH94999.1"/>
    <property type="molecule type" value="Genomic_DNA"/>
</dbReference>
<dbReference type="InterPro" id="IPR012902">
    <property type="entry name" value="N_methyl_site"/>
</dbReference>
<dbReference type="SUPFAM" id="SSF54523">
    <property type="entry name" value="Pili subunits"/>
    <property type="match status" value="1"/>
</dbReference>
<dbReference type="InterPro" id="IPR031982">
    <property type="entry name" value="PilE-like"/>
</dbReference>
<accession>A0A7Z7B745</accession>
<dbReference type="InterPro" id="IPR045584">
    <property type="entry name" value="Pilin-like"/>
</dbReference>
<keyword evidence="2" id="KW-1185">Reference proteome</keyword>
<reference evidence="1" key="1">
    <citation type="submission" date="2016-10" db="EMBL/GenBank/DDBJ databases">
        <authorList>
            <person name="Varghese N."/>
            <person name="Submissions S."/>
        </authorList>
    </citation>
    <scope>NUCLEOTIDE SEQUENCE [LARGE SCALE GENOMIC DNA]</scope>
    <source>
        <strain evidence="1">YR281</strain>
    </source>
</reference>
<evidence type="ECO:0000313" key="2">
    <source>
        <dbReference type="Proteomes" id="UP000198900"/>
    </source>
</evidence>
<organism evidence="1 2">
    <name type="scientific">Paraburkholderia steynii</name>
    <dbReference type="NCBI Taxonomy" id="1245441"/>
    <lineage>
        <taxon>Bacteria</taxon>
        <taxon>Pseudomonadati</taxon>
        <taxon>Pseudomonadota</taxon>
        <taxon>Betaproteobacteria</taxon>
        <taxon>Burkholderiales</taxon>
        <taxon>Burkholderiaceae</taxon>
        <taxon>Paraburkholderia</taxon>
    </lineage>
</organism>
<comment type="caution">
    <text evidence="1">The sequence shown here is derived from an EMBL/GenBank/DDBJ whole genome shotgun (WGS) entry which is preliminary data.</text>
</comment>
<dbReference type="Proteomes" id="UP000198900">
    <property type="component" value="Unassembled WGS sequence"/>
</dbReference>
<dbReference type="AlphaFoldDB" id="A0A7Z7B745"/>
<dbReference type="NCBIfam" id="TIGR02532">
    <property type="entry name" value="IV_pilin_GFxxxE"/>
    <property type="match status" value="1"/>
</dbReference>
<evidence type="ECO:0000313" key="1">
    <source>
        <dbReference type="EMBL" id="SDH94999.1"/>
    </source>
</evidence>
<dbReference type="Pfam" id="PF07963">
    <property type="entry name" value="N_methyl"/>
    <property type="match status" value="1"/>
</dbReference>
<gene>
    <name evidence="1" type="ORF">SAMN04487926_11021</name>
</gene>
<dbReference type="Gene3D" id="3.30.700.10">
    <property type="entry name" value="Glycoprotein, Type 4 Pilin"/>
    <property type="match status" value="1"/>
</dbReference>
<proteinExistence type="predicted"/>
<dbReference type="Pfam" id="PF16732">
    <property type="entry name" value="ComP_DUS"/>
    <property type="match status" value="1"/>
</dbReference>